<sequence length="86" mass="9974">MQFVISVLILKMTYLVARELAQVDQSQWNAYYGYGQGYDPYAYGADAHGAYAGYPQYPQQMKERRFPRLIPISLTLINWIAYISKV</sequence>
<feature type="chain" id="PRO_5041417727" evidence="1">
    <location>
        <begin position="18"/>
        <end position="86"/>
    </location>
</feature>
<dbReference type="Proteomes" id="UP001168877">
    <property type="component" value="Unassembled WGS sequence"/>
</dbReference>
<dbReference type="EMBL" id="JAUESC010000002">
    <property type="protein sequence ID" value="KAK0603864.1"/>
    <property type="molecule type" value="Genomic_DNA"/>
</dbReference>
<proteinExistence type="predicted"/>
<organism evidence="2 3">
    <name type="scientific">Acer saccharum</name>
    <name type="common">Sugar maple</name>
    <dbReference type="NCBI Taxonomy" id="4024"/>
    <lineage>
        <taxon>Eukaryota</taxon>
        <taxon>Viridiplantae</taxon>
        <taxon>Streptophyta</taxon>
        <taxon>Embryophyta</taxon>
        <taxon>Tracheophyta</taxon>
        <taxon>Spermatophyta</taxon>
        <taxon>Magnoliopsida</taxon>
        <taxon>eudicotyledons</taxon>
        <taxon>Gunneridae</taxon>
        <taxon>Pentapetalae</taxon>
        <taxon>rosids</taxon>
        <taxon>malvids</taxon>
        <taxon>Sapindales</taxon>
        <taxon>Sapindaceae</taxon>
        <taxon>Hippocastanoideae</taxon>
        <taxon>Acereae</taxon>
        <taxon>Acer</taxon>
    </lineage>
</organism>
<protein>
    <submittedName>
        <fullName evidence="2">Uncharacterized protein</fullName>
    </submittedName>
</protein>
<comment type="caution">
    <text evidence="2">The sequence shown here is derived from an EMBL/GenBank/DDBJ whole genome shotgun (WGS) entry which is preliminary data.</text>
</comment>
<evidence type="ECO:0000313" key="2">
    <source>
        <dbReference type="EMBL" id="KAK0603864.1"/>
    </source>
</evidence>
<accession>A0AA39VZ27</accession>
<feature type="signal peptide" evidence="1">
    <location>
        <begin position="1"/>
        <end position="17"/>
    </location>
</feature>
<dbReference type="AlphaFoldDB" id="A0AA39VZ27"/>
<reference evidence="2" key="2">
    <citation type="submission" date="2023-06" db="EMBL/GenBank/DDBJ databases">
        <authorList>
            <person name="Swenson N.G."/>
            <person name="Wegrzyn J.L."/>
            <person name="Mcevoy S.L."/>
        </authorList>
    </citation>
    <scope>NUCLEOTIDE SEQUENCE</scope>
    <source>
        <strain evidence="2">NS2018</strain>
        <tissue evidence="2">Leaf</tissue>
    </source>
</reference>
<reference evidence="2" key="1">
    <citation type="journal article" date="2022" name="Plant J.">
        <title>Strategies of tolerance reflected in two North American maple genomes.</title>
        <authorList>
            <person name="McEvoy S.L."/>
            <person name="Sezen U.U."/>
            <person name="Trouern-Trend A."/>
            <person name="McMahon S.M."/>
            <person name="Schaberg P.G."/>
            <person name="Yang J."/>
            <person name="Wegrzyn J.L."/>
            <person name="Swenson N.G."/>
        </authorList>
    </citation>
    <scope>NUCLEOTIDE SEQUENCE</scope>
    <source>
        <strain evidence="2">NS2018</strain>
    </source>
</reference>
<evidence type="ECO:0000313" key="3">
    <source>
        <dbReference type="Proteomes" id="UP001168877"/>
    </source>
</evidence>
<name>A0AA39VZ27_ACESA</name>
<gene>
    <name evidence="2" type="ORF">LWI29_009534</name>
</gene>
<keyword evidence="1" id="KW-0732">Signal</keyword>
<keyword evidence="3" id="KW-1185">Reference proteome</keyword>
<evidence type="ECO:0000256" key="1">
    <source>
        <dbReference type="SAM" id="SignalP"/>
    </source>
</evidence>